<dbReference type="EMBL" id="KE356561">
    <property type="protein sequence ID" value="ERG97035.1"/>
    <property type="molecule type" value="Genomic_DNA"/>
</dbReference>
<organism evidence="1 2">
    <name type="scientific">Haloquadratum walsbyi J07HQW2</name>
    <dbReference type="NCBI Taxonomy" id="1238425"/>
    <lineage>
        <taxon>Archaea</taxon>
        <taxon>Methanobacteriati</taxon>
        <taxon>Methanobacteriota</taxon>
        <taxon>Stenosarchaea group</taxon>
        <taxon>Halobacteria</taxon>
        <taxon>Halobacteriales</taxon>
        <taxon>Haloferacaceae</taxon>
        <taxon>Haloquadratum</taxon>
    </lineage>
</organism>
<dbReference type="Proteomes" id="UP000030710">
    <property type="component" value="Unassembled WGS sequence"/>
</dbReference>
<dbReference type="HOGENOM" id="CLU_3322901_0_0_2"/>
<sequence length="38" mass="4661">MNQVELFIIDHTKPFRFNYIKLDWIRSLIVNIIIIDDN</sequence>
<proteinExistence type="predicted"/>
<gene>
    <name evidence="1" type="ORF">J07HQW2_03521</name>
</gene>
<evidence type="ECO:0000313" key="2">
    <source>
        <dbReference type="Proteomes" id="UP000030710"/>
    </source>
</evidence>
<accession>U1NIK2</accession>
<protein>
    <submittedName>
        <fullName evidence="1">Uncharacterized protein</fullName>
    </submittedName>
</protein>
<reference evidence="1 2" key="1">
    <citation type="journal article" date="2013" name="PLoS ONE">
        <title>Assembly-driven community genomics of a hypersaline microbial ecosystem.</title>
        <authorList>
            <person name="Podell S."/>
            <person name="Ugalde J.A."/>
            <person name="Narasingarao P."/>
            <person name="Banfield J.F."/>
            <person name="Heidelberg K.B."/>
            <person name="Allen E.E."/>
        </authorList>
    </citation>
    <scope>NUCLEOTIDE SEQUENCE [LARGE SCALE GENOMIC DNA]</scope>
    <source>
        <strain evidence="2">J07HQW2</strain>
    </source>
</reference>
<dbReference type="AlphaFoldDB" id="U1NIK2"/>
<evidence type="ECO:0000313" key="1">
    <source>
        <dbReference type="EMBL" id="ERG97035.1"/>
    </source>
</evidence>
<name>U1NIK2_9EURY</name>